<comment type="caution">
    <text evidence="8">The sequence shown here is derived from an EMBL/GenBank/DDBJ whole genome shotgun (WGS) entry which is preliminary data.</text>
</comment>
<name>A0A367YQE4_9ASCO</name>
<evidence type="ECO:0000313" key="9">
    <source>
        <dbReference type="Proteomes" id="UP000253472"/>
    </source>
</evidence>
<dbReference type="EMBL" id="QLNQ01000001">
    <property type="protein sequence ID" value="RCK67232.1"/>
    <property type="molecule type" value="Genomic_DNA"/>
</dbReference>
<dbReference type="PANTHER" id="PTHR37278:SF1">
    <property type="entry name" value="AUTOPHAGY-RELATED PROTEIN 33-RELATED"/>
    <property type="match status" value="1"/>
</dbReference>
<dbReference type="PANTHER" id="PTHR37278">
    <property type="entry name" value="AUTOPHAGY-RELATED PROTEIN 33-RELATED"/>
    <property type="match status" value="1"/>
</dbReference>
<keyword evidence="4 7" id="KW-0472">Membrane</keyword>
<reference evidence="8 9" key="1">
    <citation type="submission" date="2018-06" db="EMBL/GenBank/DDBJ databases">
        <title>Whole genome sequencing of Candida tropicalis (genome annotated by CSBL at Korea University).</title>
        <authorList>
            <person name="Ahn J."/>
        </authorList>
    </citation>
    <scope>NUCLEOTIDE SEQUENCE [LARGE SCALE GENOMIC DNA]</scope>
    <source>
        <strain evidence="8 9">ATCC 20962</strain>
    </source>
</reference>
<evidence type="ECO:0000256" key="7">
    <source>
        <dbReference type="SAM" id="Phobius"/>
    </source>
</evidence>
<dbReference type="Proteomes" id="UP000253472">
    <property type="component" value="Unassembled WGS sequence"/>
</dbReference>
<feature type="compositionally biased region" description="Acidic residues" evidence="6">
    <location>
        <begin position="144"/>
        <end position="156"/>
    </location>
</feature>
<comment type="similarity">
    <text evidence="5">Belongs to the ATG33 family.</text>
</comment>
<sequence length="263" mass="28928">MAGTCITTIKLLGVGSLGLLTSSIIYQSLSNLPELIHQFNAQFNSTSIDYFNKKLENLKQNIFNNRLINGVLAALTTGLFTVAFKYSPVHEKHPYLIYASIGAPLSLIGLYYSNWNYEQKILSKKTVDTTAKAEVEKPGKQPVEDDEAAHDGEEPEVISKVTSADSLLGKSYVHLSDESGLSTPNSSQPSTPKVQPKEDAEEDHIEKSPEEIAVDKEVENILIKKEIVQDLKRIESGYVLGSYISGISLLIASIGLFGDYYLL</sequence>
<evidence type="ECO:0000256" key="2">
    <source>
        <dbReference type="ARBA" id="ARBA00022692"/>
    </source>
</evidence>
<feature type="transmembrane region" description="Helical" evidence="7">
    <location>
        <begin position="67"/>
        <end position="84"/>
    </location>
</feature>
<organism evidence="8 9">
    <name type="scientific">Candida viswanathii</name>
    <dbReference type="NCBI Taxonomy" id="5486"/>
    <lineage>
        <taxon>Eukaryota</taxon>
        <taxon>Fungi</taxon>
        <taxon>Dikarya</taxon>
        <taxon>Ascomycota</taxon>
        <taxon>Saccharomycotina</taxon>
        <taxon>Pichiomycetes</taxon>
        <taxon>Debaryomycetaceae</taxon>
        <taxon>Candida/Lodderomyces clade</taxon>
        <taxon>Candida</taxon>
    </lineage>
</organism>
<dbReference type="GO" id="GO:0016236">
    <property type="term" value="P:macroautophagy"/>
    <property type="evidence" value="ECO:0007669"/>
    <property type="project" value="TreeGrafter"/>
</dbReference>
<dbReference type="GO" id="GO:0005741">
    <property type="term" value="C:mitochondrial outer membrane"/>
    <property type="evidence" value="ECO:0007669"/>
    <property type="project" value="TreeGrafter"/>
</dbReference>
<feature type="compositionally biased region" description="Polar residues" evidence="6">
    <location>
        <begin position="179"/>
        <end position="193"/>
    </location>
</feature>
<feature type="region of interest" description="Disordered" evidence="6">
    <location>
        <begin position="177"/>
        <end position="209"/>
    </location>
</feature>
<gene>
    <name evidence="8" type="ORF">Cantr_02498</name>
</gene>
<comment type="subcellular location">
    <subcellularLocation>
        <location evidence="1">Membrane</location>
        <topology evidence="1">Multi-pass membrane protein</topology>
    </subcellularLocation>
</comment>
<evidence type="ECO:0000256" key="3">
    <source>
        <dbReference type="ARBA" id="ARBA00022989"/>
    </source>
</evidence>
<evidence type="ECO:0000313" key="8">
    <source>
        <dbReference type="EMBL" id="RCK67232.1"/>
    </source>
</evidence>
<evidence type="ECO:0008006" key="10">
    <source>
        <dbReference type="Google" id="ProtNLM"/>
    </source>
</evidence>
<evidence type="ECO:0000256" key="5">
    <source>
        <dbReference type="ARBA" id="ARBA00038013"/>
    </source>
</evidence>
<keyword evidence="3 7" id="KW-1133">Transmembrane helix</keyword>
<protein>
    <recommendedName>
        <fullName evidence="10">Autophagy-related protein 33</fullName>
    </recommendedName>
</protein>
<evidence type="ECO:0000256" key="1">
    <source>
        <dbReference type="ARBA" id="ARBA00004141"/>
    </source>
</evidence>
<feature type="compositionally biased region" description="Basic and acidic residues" evidence="6">
    <location>
        <begin position="133"/>
        <end position="143"/>
    </location>
</feature>
<dbReference type="InterPro" id="IPR051668">
    <property type="entry name" value="ATG33"/>
</dbReference>
<dbReference type="OrthoDB" id="5336366at2759"/>
<evidence type="ECO:0000256" key="4">
    <source>
        <dbReference type="ARBA" id="ARBA00023136"/>
    </source>
</evidence>
<accession>A0A367YQE4</accession>
<keyword evidence="9" id="KW-1185">Reference proteome</keyword>
<feature type="region of interest" description="Disordered" evidence="6">
    <location>
        <begin position="133"/>
        <end position="156"/>
    </location>
</feature>
<feature type="transmembrane region" description="Helical" evidence="7">
    <location>
        <begin position="238"/>
        <end position="258"/>
    </location>
</feature>
<feature type="transmembrane region" description="Helical" evidence="7">
    <location>
        <begin position="96"/>
        <end position="115"/>
    </location>
</feature>
<proteinExistence type="inferred from homology"/>
<keyword evidence="2 7" id="KW-0812">Transmembrane</keyword>
<dbReference type="GO" id="GO:0000422">
    <property type="term" value="P:autophagy of mitochondrion"/>
    <property type="evidence" value="ECO:0007669"/>
    <property type="project" value="TreeGrafter"/>
</dbReference>
<evidence type="ECO:0000256" key="6">
    <source>
        <dbReference type="SAM" id="MobiDB-lite"/>
    </source>
</evidence>
<dbReference type="AlphaFoldDB" id="A0A367YQE4"/>